<keyword evidence="1" id="KW-0812">Transmembrane</keyword>
<dbReference type="EMBL" id="MSFO01000006">
    <property type="protein sequence ID" value="PLB46647.1"/>
    <property type="molecule type" value="Genomic_DNA"/>
</dbReference>
<dbReference type="RefSeq" id="XP_024701949.1">
    <property type="nucleotide sequence ID" value="XM_024842847.1"/>
</dbReference>
<dbReference type="AlphaFoldDB" id="A0A2I2G189"/>
<reference evidence="2 3" key="1">
    <citation type="submission" date="2016-12" db="EMBL/GenBank/DDBJ databases">
        <title>The genomes of Aspergillus section Nigri reveals drivers in fungal speciation.</title>
        <authorList>
            <consortium name="DOE Joint Genome Institute"/>
            <person name="Vesth T.C."/>
            <person name="Nybo J."/>
            <person name="Theobald S."/>
            <person name="Brandl J."/>
            <person name="Frisvad J.C."/>
            <person name="Nielsen K.F."/>
            <person name="Lyhne E.K."/>
            <person name="Kogle M.E."/>
            <person name="Kuo A."/>
            <person name="Riley R."/>
            <person name="Clum A."/>
            <person name="Nolan M."/>
            <person name="Lipzen A."/>
            <person name="Salamov A."/>
            <person name="Henrissat B."/>
            <person name="Wiebenga A."/>
            <person name="De Vries R.P."/>
            <person name="Grigoriev I.V."/>
            <person name="Mortensen U.H."/>
            <person name="Andersen M.R."/>
            <person name="Baker S.E."/>
        </authorList>
    </citation>
    <scope>NUCLEOTIDE SEQUENCE [LARGE SCALE GENOMIC DNA]</scope>
    <source>
        <strain evidence="2 3">IBT 23096</strain>
    </source>
</reference>
<evidence type="ECO:0000313" key="3">
    <source>
        <dbReference type="Proteomes" id="UP000234275"/>
    </source>
</evidence>
<sequence length="111" mass="12479">MQMRPNILTICNEISSTDGLMPCISKRSISQRDLLTSGSAYNCCPAWFIASMVSVLPVYFVYIRPGGSIVIIPRDIIPRSFAFGFPFLFPFSDVLLSLKNKKCSRFVIFSQ</sequence>
<dbReference type="GeneID" id="36550546"/>
<name>A0A2I2G189_9EURO</name>
<proteinExistence type="predicted"/>
<gene>
    <name evidence="2" type="ORF">P170DRAFT_218657</name>
</gene>
<feature type="transmembrane region" description="Helical" evidence="1">
    <location>
        <begin position="80"/>
        <end position="98"/>
    </location>
</feature>
<keyword evidence="1" id="KW-1133">Transmembrane helix</keyword>
<evidence type="ECO:0000256" key="1">
    <source>
        <dbReference type="SAM" id="Phobius"/>
    </source>
</evidence>
<protein>
    <submittedName>
        <fullName evidence="2">Uncharacterized protein</fullName>
    </submittedName>
</protein>
<feature type="transmembrane region" description="Helical" evidence="1">
    <location>
        <begin position="40"/>
        <end position="60"/>
    </location>
</feature>
<dbReference type="Proteomes" id="UP000234275">
    <property type="component" value="Unassembled WGS sequence"/>
</dbReference>
<comment type="caution">
    <text evidence="2">The sequence shown here is derived from an EMBL/GenBank/DDBJ whole genome shotgun (WGS) entry which is preliminary data.</text>
</comment>
<dbReference type="VEuPathDB" id="FungiDB:P170DRAFT_218657"/>
<keyword evidence="1" id="KW-0472">Membrane</keyword>
<accession>A0A2I2G189</accession>
<evidence type="ECO:0000313" key="2">
    <source>
        <dbReference type="EMBL" id="PLB46647.1"/>
    </source>
</evidence>
<keyword evidence="3" id="KW-1185">Reference proteome</keyword>
<organism evidence="2 3">
    <name type="scientific">Aspergillus steynii IBT 23096</name>
    <dbReference type="NCBI Taxonomy" id="1392250"/>
    <lineage>
        <taxon>Eukaryota</taxon>
        <taxon>Fungi</taxon>
        <taxon>Dikarya</taxon>
        <taxon>Ascomycota</taxon>
        <taxon>Pezizomycotina</taxon>
        <taxon>Eurotiomycetes</taxon>
        <taxon>Eurotiomycetidae</taxon>
        <taxon>Eurotiales</taxon>
        <taxon>Aspergillaceae</taxon>
        <taxon>Aspergillus</taxon>
        <taxon>Aspergillus subgen. Circumdati</taxon>
    </lineage>
</organism>